<dbReference type="EMBL" id="RCMK01000516">
    <property type="protein sequence ID" value="KAG2924138.1"/>
    <property type="molecule type" value="Genomic_DNA"/>
</dbReference>
<dbReference type="GO" id="GO:0035091">
    <property type="term" value="F:phosphatidylinositol binding"/>
    <property type="evidence" value="ECO:0007669"/>
    <property type="project" value="InterPro"/>
</dbReference>
<proteinExistence type="predicted"/>
<sequence length="495" mass="56785">MSQQAMNRHRDVNAGGIQALNSENEATRFDEALNGYFRVSGTTSKRPRGRGGRRIPPQPAENNPETCLKQLKRLLRDADAPIQSQYIHRLHLAILHQLKRAKTSATVFFRAVELCREIFKRSTVFRALIATQTASLFDQLLLAAGEDTSANVSRALRARNRDSKRLITVLELIETWKQDFGVRYPSLVAGYSVLLNRGYQFPHERARQQEERDREVDIRQHRERVNSAKKQQRDREMKRYVPEMEQVLVEMNRAFEILVPTLDAFHVEKDGEEEKSTVNMATIEKHSDQLSNAIDREDNREDESDDTQWEKVTGVDAEDEEDVEWEGVEVEEDAVEDNASDGDAVEDQMDINDIVQAYGLGSSSYQLTIEVSKQVCEESSENDALFRTLADGVLCMRKRLLPLLDDWEQHSTLTGGSSSSSSNLQSQREVLQRIRDLRDRMTRALLKWDDLVQGSKKSKRDSLSQSVVVSLPLESYIPFTKRRRRTRAQSNTIFQ</sequence>
<dbReference type="InterPro" id="IPR049408">
    <property type="entry name" value="UVSSA_N_a-solenoid_rpt"/>
</dbReference>
<feature type="region of interest" description="Disordered" evidence="1">
    <location>
        <begin position="39"/>
        <end position="64"/>
    </location>
</feature>
<dbReference type="GO" id="GO:0009411">
    <property type="term" value="P:response to UV"/>
    <property type="evidence" value="ECO:0007669"/>
    <property type="project" value="InterPro"/>
</dbReference>
<protein>
    <recommendedName>
        <fullName evidence="2">VHS domain-containing protein</fullName>
    </recommendedName>
</protein>
<dbReference type="PANTHER" id="PTHR28670:SF1">
    <property type="entry name" value="UV-STIMULATED SCAFFOLD PROTEIN A"/>
    <property type="match status" value="1"/>
</dbReference>
<gene>
    <name evidence="3" type="ORF">PC117_g15457</name>
    <name evidence="4" type="ORF">PC129_g15924</name>
</gene>
<dbReference type="InterPro" id="IPR018610">
    <property type="entry name" value="UVSSA"/>
</dbReference>
<comment type="caution">
    <text evidence="3">The sequence shown here is derived from an EMBL/GenBank/DDBJ whole genome shotgun (WGS) entry which is preliminary data.</text>
</comment>
<dbReference type="Pfam" id="PF20867">
    <property type="entry name" value="UVSSA_N"/>
    <property type="match status" value="1"/>
</dbReference>
<feature type="compositionally biased region" description="Basic and acidic residues" evidence="1">
    <location>
        <begin position="284"/>
        <end position="299"/>
    </location>
</feature>
<organism evidence="3 5">
    <name type="scientific">Phytophthora cactorum</name>
    <dbReference type="NCBI Taxonomy" id="29920"/>
    <lineage>
        <taxon>Eukaryota</taxon>
        <taxon>Sar</taxon>
        <taxon>Stramenopiles</taxon>
        <taxon>Oomycota</taxon>
        <taxon>Peronosporomycetes</taxon>
        <taxon>Peronosporales</taxon>
        <taxon>Peronosporaceae</taxon>
        <taxon>Phytophthora</taxon>
    </lineage>
</organism>
<dbReference type="GO" id="GO:0043130">
    <property type="term" value="F:ubiquitin binding"/>
    <property type="evidence" value="ECO:0007669"/>
    <property type="project" value="InterPro"/>
</dbReference>
<reference evidence="3" key="1">
    <citation type="submission" date="2018-10" db="EMBL/GenBank/DDBJ databases">
        <title>Effector identification in a new, highly contiguous assembly of the strawberry crown rot pathogen Phytophthora cactorum.</title>
        <authorList>
            <person name="Armitage A.D."/>
            <person name="Nellist C.F."/>
            <person name="Bates H."/>
            <person name="Vickerstaff R.J."/>
            <person name="Harrison R.J."/>
        </authorList>
    </citation>
    <scope>NUCLEOTIDE SEQUENCE</scope>
    <source>
        <strain evidence="3">4040</strain>
        <strain evidence="4">P421</strain>
    </source>
</reference>
<feature type="region of interest" description="Disordered" evidence="1">
    <location>
        <begin position="284"/>
        <end position="324"/>
    </location>
</feature>
<dbReference type="PANTHER" id="PTHR28670">
    <property type="entry name" value="UV-STIMULATED SCAFFOLD PROTEIN A"/>
    <property type="match status" value="1"/>
</dbReference>
<dbReference type="PROSITE" id="PS50179">
    <property type="entry name" value="VHS"/>
    <property type="match status" value="1"/>
</dbReference>
<evidence type="ECO:0000256" key="1">
    <source>
        <dbReference type="SAM" id="MobiDB-lite"/>
    </source>
</evidence>
<dbReference type="VEuPathDB" id="FungiDB:PC110_g17768"/>
<dbReference type="Proteomes" id="UP000736787">
    <property type="component" value="Unassembled WGS sequence"/>
</dbReference>
<dbReference type="GO" id="GO:0005694">
    <property type="term" value="C:chromosome"/>
    <property type="evidence" value="ECO:0007669"/>
    <property type="project" value="TreeGrafter"/>
</dbReference>
<feature type="domain" description="VHS" evidence="2">
    <location>
        <begin position="61"/>
        <end position="202"/>
    </location>
</feature>
<dbReference type="AlphaFoldDB" id="A0A8T1CM56"/>
<dbReference type="GO" id="GO:0000993">
    <property type="term" value="F:RNA polymerase II complex binding"/>
    <property type="evidence" value="ECO:0007669"/>
    <property type="project" value="TreeGrafter"/>
</dbReference>
<name>A0A8T1CM56_9STRA</name>
<dbReference type="Proteomes" id="UP000760860">
    <property type="component" value="Unassembled WGS sequence"/>
</dbReference>
<dbReference type="EMBL" id="RCMV01000766">
    <property type="protein sequence ID" value="KAG3213135.1"/>
    <property type="molecule type" value="Genomic_DNA"/>
</dbReference>
<dbReference type="GO" id="GO:0006283">
    <property type="term" value="P:transcription-coupled nucleotide-excision repair"/>
    <property type="evidence" value="ECO:0007669"/>
    <property type="project" value="TreeGrafter"/>
</dbReference>
<accession>A0A8T1CM56</accession>
<evidence type="ECO:0000313" key="5">
    <source>
        <dbReference type="Proteomes" id="UP000736787"/>
    </source>
</evidence>
<dbReference type="InterPro" id="IPR002014">
    <property type="entry name" value="VHS_dom"/>
</dbReference>
<evidence type="ECO:0000313" key="4">
    <source>
        <dbReference type="EMBL" id="KAG3213135.1"/>
    </source>
</evidence>
<evidence type="ECO:0000259" key="2">
    <source>
        <dbReference type="PROSITE" id="PS50179"/>
    </source>
</evidence>
<evidence type="ECO:0000313" key="3">
    <source>
        <dbReference type="EMBL" id="KAG2924138.1"/>
    </source>
</evidence>